<organism evidence="1 2">
    <name type="scientific">Rufibacter quisquiliarum</name>
    <dbReference type="NCBI Taxonomy" id="1549639"/>
    <lineage>
        <taxon>Bacteria</taxon>
        <taxon>Pseudomonadati</taxon>
        <taxon>Bacteroidota</taxon>
        <taxon>Cytophagia</taxon>
        <taxon>Cytophagales</taxon>
        <taxon>Hymenobacteraceae</taxon>
        <taxon>Rufibacter</taxon>
    </lineage>
</organism>
<dbReference type="AlphaFoldDB" id="A0A839GJK7"/>
<keyword evidence="2" id="KW-1185">Reference proteome</keyword>
<sequence>MSFISDFKNSLSTLDAHAFEEAALLLFRFQAGQNPVYRDYLSYLRTNPEKVGSLEQIPFLPIEFFKTHQVVSHFFQPETIFLSSGTTLQQRSQHLVAETAFYKHHAQLLFEDSFGPLAGCVVLGLLPSYLEQGNSSLVMMVDHFIQATGQQEEGFYLDNHTALRGAVAGARRAGKNVYLFGVTYALLDLADQLEPGEFSNVTVFETGGMKGRRREMVREELHQQLTRAYGVGEIHSEYGMTELLSQAYSKGHGLFNPSRTLKVLVRDVNDPFAVTTGPGSGGINVIDLANVDSCAFIETKDLGKLHENGTFEVLGRFDNSDIRGCNLLVG</sequence>
<dbReference type="Proteomes" id="UP000563094">
    <property type="component" value="Unassembled WGS sequence"/>
</dbReference>
<name>A0A839GJK7_9BACT</name>
<dbReference type="RefSeq" id="WP_182513300.1">
    <property type="nucleotide sequence ID" value="NZ_JACJIQ010000009.1"/>
</dbReference>
<evidence type="ECO:0000313" key="2">
    <source>
        <dbReference type="Proteomes" id="UP000563094"/>
    </source>
</evidence>
<proteinExistence type="predicted"/>
<comment type="caution">
    <text evidence="1">The sequence shown here is derived from an EMBL/GenBank/DDBJ whole genome shotgun (WGS) entry which is preliminary data.</text>
</comment>
<evidence type="ECO:0000313" key="1">
    <source>
        <dbReference type="EMBL" id="MBA9077923.1"/>
    </source>
</evidence>
<dbReference type="SUPFAM" id="SSF56801">
    <property type="entry name" value="Acetyl-CoA synthetase-like"/>
    <property type="match status" value="1"/>
</dbReference>
<gene>
    <name evidence="1" type="ORF">FHS90_002642</name>
</gene>
<protein>
    <recommendedName>
        <fullName evidence="3">Acyl transferase</fullName>
    </recommendedName>
</protein>
<accession>A0A839GJK7</accession>
<evidence type="ECO:0008006" key="3">
    <source>
        <dbReference type="Google" id="ProtNLM"/>
    </source>
</evidence>
<dbReference type="EMBL" id="JACJIQ010000009">
    <property type="protein sequence ID" value="MBA9077923.1"/>
    <property type="molecule type" value="Genomic_DNA"/>
</dbReference>
<reference evidence="1 2" key="1">
    <citation type="submission" date="2020-08" db="EMBL/GenBank/DDBJ databases">
        <title>Genomic Encyclopedia of Type Strains, Phase IV (KMG-IV): sequencing the most valuable type-strain genomes for metagenomic binning, comparative biology and taxonomic classification.</title>
        <authorList>
            <person name="Goeker M."/>
        </authorList>
    </citation>
    <scope>NUCLEOTIDE SEQUENCE [LARGE SCALE GENOMIC DNA]</scope>
    <source>
        <strain evidence="1 2">DSM 29854</strain>
    </source>
</reference>